<evidence type="ECO:0000313" key="1">
    <source>
        <dbReference type="EMBL" id="KAJ2977959.1"/>
    </source>
</evidence>
<protein>
    <submittedName>
        <fullName evidence="1">Uncharacterized protein</fullName>
    </submittedName>
</protein>
<dbReference type="EMBL" id="JANJQO010000421">
    <property type="protein sequence ID" value="KAJ2977959.1"/>
    <property type="molecule type" value="Genomic_DNA"/>
</dbReference>
<evidence type="ECO:0000313" key="2">
    <source>
        <dbReference type="Proteomes" id="UP001143910"/>
    </source>
</evidence>
<proteinExistence type="predicted"/>
<name>A0ACC1NGB9_9HYPO</name>
<keyword evidence="2" id="KW-1185">Reference proteome</keyword>
<accession>A0ACC1NGB9</accession>
<reference evidence="1" key="1">
    <citation type="submission" date="2022-08" db="EMBL/GenBank/DDBJ databases">
        <title>Genome Sequence of Lecanicillium fungicola.</title>
        <authorList>
            <person name="Buettner E."/>
        </authorList>
    </citation>
    <scope>NUCLEOTIDE SEQUENCE</scope>
    <source>
        <strain evidence="1">Babe33</strain>
    </source>
</reference>
<gene>
    <name evidence="1" type="ORF">NQ176_g4082</name>
</gene>
<comment type="caution">
    <text evidence="1">The sequence shown here is derived from an EMBL/GenBank/DDBJ whole genome shotgun (WGS) entry which is preliminary data.</text>
</comment>
<dbReference type="Proteomes" id="UP001143910">
    <property type="component" value="Unassembled WGS sequence"/>
</dbReference>
<sequence length="224" mass="25812">MRHQHQLSLVQAKPLSSNAKDLDEEWIARFKLVQSRHVKAQVEELLAFQLANVDPNKPKPALSKEEAVPFWELERMRQALNDAQDSVLSLERDTRDQTEPPRGLQLALKQARIDERLYRRALEQCQEECARSHPGMTFAKATGIPSADHVTRFRTKEETAFERKQTRAEIAMLKEWLANIPEEAERAKGEVEFHIGKLEESIQYSHGVDEAREKRELSLAPNIV</sequence>
<organism evidence="1 2">
    <name type="scientific">Zarea fungicola</name>
    <dbReference type="NCBI Taxonomy" id="93591"/>
    <lineage>
        <taxon>Eukaryota</taxon>
        <taxon>Fungi</taxon>
        <taxon>Dikarya</taxon>
        <taxon>Ascomycota</taxon>
        <taxon>Pezizomycotina</taxon>
        <taxon>Sordariomycetes</taxon>
        <taxon>Hypocreomycetidae</taxon>
        <taxon>Hypocreales</taxon>
        <taxon>Cordycipitaceae</taxon>
        <taxon>Zarea</taxon>
    </lineage>
</organism>